<feature type="region of interest" description="Disordered" evidence="1">
    <location>
        <begin position="1"/>
        <end position="26"/>
    </location>
</feature>
<dbReference type="Proteomes" id="UP001244341">
    <property type="component" value="Chromosome 11b"/>
</dbReference>
<feature type="compositionally biased region" description="Low complexity" evidence="1">
    <location>
        <begin position="685"/>
        <end position="742"/>
    </location>
</feature>
<dbReference type="CDD" id="cd05399">
    <property type="entry name" value="NT_Rel-Spo_like"/>
    <property type="match status" value="1"/>
</dbReference>
<dbReference type="InterPro" id="IPR043519">
    <property type="entry name" value="NT_sf"/>
</dbReference>
<dbReference type="SUPFAM" id="SSF81301">
    <property type="entry name" value="Nucleotidyltransferase"/>
    <property type="match status" value="1"/>
</dbReference>
<dbReference type="CDD" id="cd00077">
    <property type="entry name" value="HDc"/>
    <property type="match status" value="1"/>
</dbReference>
<accession>A0ABY8UHA5</accession>
<feature type="compositionally biased region" description="Polar residues" evidence="1">
    <location>
        <begin position="13"/>
        <end position="23"/>
    </location>
</feature>
<dbReference type="PANTHER" id="PTHR21262">
    <property type="entry name" value="GUANOSINE-3',5'-BIS DIPHOSPHATE 3'-PYROPHOSPHOHYDROLASE"/>
    <property type="match status" value="1"/>
</dbReference>
<keyword evidence="5" id="KW-1185">Reference proteome</keyword>
<dbReference type="EMBL" id="CP126218">
    <property type="protein sequence ID" value="WIA19697.1"/>
    <property type="molecule type" value="Genomic_DNA"/>
</dbReference>
<dbReference type="Pfam" id="PF13328">
    <property type="entry name" value="HD_4"/>
    <property type="match status" value="1"/>
</dbReference>
<feature type="domain" description="HD/PDEase" evidence="2">
    <location>
        <begin position="153"/>
        <end position="287"/>
    </location>
</feature>
<evidence type="ECO:0008006" key="6">
    <source>
        <dbReference type="Google" id="ProtNLM"/>
    </source>
</evidence>
<gene>
    <name evidence="4" type="ORF">OEZ85_005624</name>
</gene>
<name>A0ABY8UHA5_TETOB</name>
<proteinExistence type="predicted"/>
<dbReference type="SMART" id="SM00471">
    <property type="entry name" value="HDc"/>
    <property type="match status" value="1"/>
</dbReference>
<dbReference type="InterPro" id="IPR003607">
    <property type="entry name" value="HD/PDEase_dom"/>
</dbReference>
<protein>
    <recommendedName>
        <fullName evidence="6">GTP diphosphokinase</fullName>
    </recommendedName>
</protein>
<dbReference type="SUPFAM" id="SSF109604">
    <property type="entry name" value="HD-domain/PDEase-like"/>
    <property type="match status" value="1"/>
</dbReference>
<sequence>MRLVSPAGRSARPSLSTAITPPNSARRRVRTRLSHYNAFYYDVQQLDFRSTPLTPAEATQHLDHLVRGATGAFGPLYFATFCALSVTLGALLYNLTGVLNEYFEIQQRLTNKPEERALLYGVDVSRSSMFKQPRVRAAVEFAAAAHAGQTRKTGEPYVSHCIETALIVEANLPHWRHDSRHETAVIAALLHDVLDDTATTPEQITGAFGPAVSAMVVKISKLSQVNQMLRRDKRKGVVSGDASYWQSQWQRLKRMMFEAVVEEPLVILVKLADRLHNMRTVYALAPAKQQAVAEETLAVWCSMAGSLGWHSLKSEMEDLCFAVTDTATFCSLRQQLDKLWSSPPPPRSRRRVRSSPRQQQLRAFAQQQQELAAARAWAWEENQGLRVLEEAASRLYMELAVGSFSCGLQVEVQGRLKSLRSVHSKMQRKACSVEEVYDARALRVVVDDGGGSRLADAVQCCYRLISAVHKLWHPIHGEFDDYIANPKPSGYQALHTAVWGPGGAALEVQIKTSGMHEHAEYGGAAHWAYKEELLQYAESAGWERPGQGDWHARLEEFEWCRDGRWHRRDHMGYLHPHTTLTLLEGYERDAAEAAAAEAACTAAAAAAAAKIAAVAAAGSLSSLRSVIEWGVEAYGVEEGSGTGGGDVSVVIWPGGVIEDVPRGTTAGEILREKGVLAILADDEASSSSSDSDAEPADLAARSSSSSRKQQQAERSSSSSVAQLARAAAAEPPGMQQQQQQQQQVRLVNVNNRLVSEDTVLSDGDLVILARERIKI</sequence>
<feature type="region of interest" description="Disordered" evidence="1">
    <location>
        <begin position="683"/>
        <end position="742"/>
    </location>
</feature>
<dbReference type="SMART" id="SM00954">
    <property type="entry name" value="RelA_SpoT"/>
    <property type="match status" value="1"/>
</dbReference>
<dbReference type="Pfam" id="PF04607">
    <property type="entry name" value="RelA_SpoT"/>
    <property type="match status" value="1"/>
</dbReference>
<feature type="domain" description="RelA/SpoT" evidence="3">
    <location>
        <begin position="414"/>
        <end position="533"/>
    </location>
</feature>
<evidence type="ECO:0000256" key="1">
    <source>
        <dbReference type="SAM" id="MobiDB-lite"/>
    </source>
</evidence>
<evidence type="ECO:0000259" key="2">
    <source>
        <dbReference type="SMART" id="SM00471"/>
    </source>
</evidence>
<evidence type="ECO:0000313" key="5">
    <source>
        <dbReference type="Proteomes" id="UP001244341"/>
    </source>
</evidence>
<dbReference type="Gene3D" id="3.30.460.10">
    <property type="entry name" value="Beta Polymerase, domain 2"/>
    <property type="match status" value="1"/>
</dbReference>
<reference evidence="4 5" key="1">
    <citation type="submission" date="2023-05" db="EMBL/GenBank/DDBJ databases">
        <title>A 100% complete, gapless, phased diploid assembly of the Scenedesmus obliquus UTEX 3031 genome.</title>
        <authorList>
            <person name="Biondi T.C."/>
            <person name="Hanschen E.R."/>
            <person name="Kwon T."/>
            <person name="Eng W."/>
            <person name="Kruse C.P.S."/>
            <person name="Koehler S.I."/>
            <person name="Kunde Y."/>
            <person name="Gleasner C.D."/>
            <person name="You Mak K.T."/>
            <person name="Polle J."/>
            <person name="Hovde B.T."/>
            <person name="Starkenburg S.R."/>
        </authorList>
    </citation>
    <scope>NUCLEOTIDE SEQUENCE [LARGE SCALE GENOMIC DNA]</scope>
    <source>
        <strain evidence="4 5">DOE0152z</strain>
    </source>
</reference>
<dbReference type="InterPro" id="IPR007685">
    <property type="entry name" value="RelA_SpoT"/>
</dbReference>
<organism evidence="4 5">
    <name type="scientific">Tetradesmus obliquus</name>
    <name type="common">Green alga</name>
    <name type="synonym">Acutodesmus obliquus</name>
    <dbReference type="NCBI Taxonomy" id="3088"/>
    <lineage>
        <taxon>Eukaryota</taxon>
        <taxon>Viridiplantae</taxon>
        <taxon>Chlorophyta</taxon>
        <taxon>core chlorophytes</taxon>
        <taxon>Chlorophyceae</taxon>
        <taxon>CS clade</taxon>
        <taxon>Sphaeropleales</taxon>
        <taxon>Scenedesmaceae</taxon>
        <taxon>Tetradesmus</taxon>
    </lineage>
</organism>
<dbReference type="PANTHER" id="PTHR21262:SF31">
    <property type="entry name" value="GTP PYROPHOSPHOKINASE"/>
    <property type="match status" value="1"/>
</dbReference>
<dbReference type="Gene3D" id="1.10.3210.10">
    <property type="entry name" value="Hypothetical protein af1432"/>
    <property type="match status" value="1"/>
</dbReference>
<evidence type="ECO:0000259" key="3">
    <source>
        <dbReference type="SMART" id="SM00954"/>
    </source>
</evidence>
<evidence type="ECO:0000313" key="4">
    <source>
        <dbReference type="EMBL" id="WIA19697.1"/>
    </source>
</evidence>